<evidence type="ECO:0000256" key="2">
    <source>
        <dbReference type="SAM" id="Phobius"/>
    </source>
</evidence>
<keyword evidence="2" id="KW-0812">Transmembrane</keyword>
<feature type="region of interest" description="Disordered" evidence="1">
    <location>
        <begin position="81"/>
        <end position="112"/>
    </location>
</feature>
<feature type="transmembrane region" description="Helical" evidence="2">
    <location>
        <begin position="53"/>
        <end position="74"/>
    </location>
</feature>
<evidence type="ECO:0000313" key="4">
    <source>
        <dbReference type="Proteomes" id="UP001363010"/>
    </source>
</evidence>
<sequence length="112" mass="11782">MTAPGADAILIGMKTFFRVVTTALSLTACIVALGAVATLLYDAVAGRRGDYGIFGILMLTGLLVGQCRILWILVHPDNGPESEPQAPFGPVTSHAQVSAQVRAPARPQARPR</sequence>
<gene>
    <name evidence="3" type="ORF">WKW80_09405</name>
</gene>
<feature type="compositionally biased region" description="Low complexity" evidence="1">
    <location>
        <begin position="99"/>
        <end position="112"/>
    </location>
</feature>
<keyword evidence="2" id="KW-0472">Membrane</keyword>
<accession>A0ABU8VWR7</accession>
<organism evidence="3 4">
    <name type="scientific">Variovorax humicola</name>
    <dbReference type="NCBI Taxonomy" id="1769758"/>
    <lineage>
        <taxon>Bacteria</taxon>
        <taxon>Pseudomonadati</taxon>
        <taxon>Pseudomonadota</taxon>
        <taxon>Betaproteobacteria</taxon>
        <taxon>Burkholderiales</taxon>
        <taxon>Comamonadaceae</taxon>
        <taxon>Variovorax</taxon>
    </lineage>
</organism>
<dbReference type="Proteomes" id="UP001363010">
    <property type="component" value="Unassembled WGS sequence"/>
</dbReference>
<keyword evidence="2" id="KW-1133">Transmembrane helix</keyword>
<proteinExistence type="predicted"/>
<dbReference type="RefSeq" id="WP_340363301.1">
    <property type="nucleotide sequence ID" value="NZ_JBBKZV010000004.1"/>
</dbReference>
<evidence type="ECO:0000256" key="1">
    <source>
        <dbReference type="SAM" id="MobiDB-lite"/>
    </source>
</evidence>
<feature type="transmembrane region" description="Helical" evidence="2">
    <location>
        <begin position="20"/>
        <end position="41"/>
    </location>
</feature>
<name>A0ABU8VWR7_9BURK</name>
<keyword evidence="4" id="KW-1185">Reference proteome</keyword>
<comment type="caution">
    <text evidence="3">The sequence shown here is derived from an EMBL/GenBank/DDBJ whole genome shotgun (WGS) entry which is preliminary data.</text>
</comment>
<protein>
    <submittedName>
        <fullName evidence="3">Uncharacterized protein</fullName>
    </submittedName>
</protein>
<dbReference type="EMBL" id="JBBKZV010000004">
    <property type="protein sequence ID" value="MEJ8822252.1"/>
    <property type="molecule type" value="Genomic_DNA"/>
</dbReference>
<reference evidence="3 4" key="1">
    <citation type="submission" date="2024-03" db="EMBL/GenBank/DDBJ databases">
        <title>Novel species of the genus Variovorax.</title>
        <authorList>
            <person name="Liu Q."/>
            <person name="Xin Y.-H."/>
        </authorList>
    </citation>
    <scope>NUCLEOTIDE SEQUENCE [LARGE SCALE GENOMIC DNA]</scope>
    <source>
        <strain evidence="3 4">KACC 18501</strain>
    </source>
</reference>
<evidence type="ECO:0000313" key="3">
    <source>
        <dbReference type="EMBL" id="MEJ8822252.1"/>
    </source>
</evidence>